<evidence type="ECO:0000313" key="1">
    <source>
        <dbReference type="EMBL" id="MDW9251640.1"/>
    </source>
</evidence>
<evidence type="ECO:0000313" key="2">
    <source>
        <dbReference type="Proteomes" id="UP001272137"/>
    </source>
</evidence>
<dbReference type="Proteomes" id="UP001272137">
    <property type="component" value="Unassembled WGS sequence"/>
</dbReference>
<gene>
    <name evidence="1" type="ORF">C7S16_6249</name>
</gene>
<reference evidence="1" key="1">
    <citation type="submission" date="2018-08" db="EMBL/GenBank/DDBJ databases">
        <title>Identification of Burkholderia cepacia strains that express a Burkholderia pseudomallei-like capsular polysaccharide.</title>
        <authorList>
            <person name="Burtnick M.N."/>
            <person name="Vongsouvath M."/>
            <person name="Newton P."/>
            <person name="Wuthiekanun V."/>
            <person name="Limmathurotsakul D."/>
            <person name="Brett P.J."/>
            <person name="Chantratita N."/>
            <person name="Dance D.A."/>
        </authorList>
    </citation>
    <scope>NUCLEOTIDE SEQUENCE</scope>
    <source>
        <strain evidence="1">SBXCC001</strain>
    </source>
</reference>
<dbReference type="AlphaFoldDB" id="A0AAW9CLX3"/>
<dbReference type="EMBL" id="QXCT01000001">
    <property type="protein sequence ID" value="MDW9251640.1"/>
    <property type="molecule type" value="Genomic_DNA"/>
</dbReference>
<name>A0AAW9CLX3_BURTH</name>
<organism evidence="1 2">
    <name type="scientific">Burkholderia thailandensis</name>
    <dbReference type="NCBI Taxonomy" id="57975"/>
    <lineage>
        <taxon>Bacteria</taxon>
        <taxon>Pseudomonadati</taxon>
        <taxon>Pseudomonadota</taxon>
        <taxon>Betaproteobacteria</taxon>
        <taxon>Burkholderiales</taxon>
        <taxon>Burkholderiaceae</taxon>
        <taxon>Burkholderia</taxon>
        <taxon>pseudomallei group</taxon>
    </lineage>
</organism>
<protein>
    <submittedName>
        <fullName evidence="1">Uncharacterized protein</fullName>
    </submittedName>
</protein>
<proteinExistence type="predicted"/>
<accession>A0AAW9CLX3</accession>
<comment type="caution">
    <text evidence="1">The sequence shown here is derived from an EMBL/GenBank/DDBJ whole genome shotgun (WGS) entry which is preliminary data.</text>
</comment>
<sequence>MLSITRRAASAAIAFRAAAVSRVYTCARAHAHSILPARQNSCRR</sequence>